<name>A0A2K8L1K3_9PROT</name>
<dbReference type="EMBL" id="CP018800">
    <property type="protein sequence ID" value="ATX81195.1"/>
    <property type="molecule type" value="Genomic_DNA"/>
</dbReference>
<evidence type="ECO:0008006" key="5">
    <source>
        <dbReference type="Google" id="ProtNLM"/>
    </source>
</evidence>
<protein>
    <recommendedName>
        <fullName evidence="5">Tetratricopeptide repeat-containing protein</fullName>
    </recommendedName>
</protein>
<dbReference type="PROSITE" id="PS51257">
    <property type="entry name" value="PROKAR_LIPOPROTEIN"/>
    <property type="match status" value="1"/>
</dbReference>
<feature type="signal peptide" evidence="2">
    <location>
        <begin position="1"/>
        <end position="19"/>
    </location>
</feature>
<feature type="chain" id="PRO_5014707173" description="Tetratricopeptide repeat-containing protein" evidence="2">
    <location>
        <begin position="20"/>
        <end position="374"/>
    </location>
</feature>
<proteinExistence type="predicted"/>
<dbReference type="PROSITE" id="PS50005">
    <property type="entry name" value="TPR"/>
    <property type="match status" value="1"/>
</dbReference>
<gene>
    <name evidence="3" type="ORF">Ga0123462_0320</name>
</gene>
<evidence type="ECO:0000313" key="3">
    <source>
        <dbReference type="EMBL" id="ATX81195.1"/>
    </source>
</evidence>
<evidence type="ECO:0000313" key="4">
    <source>
        <dbReference type="Proteomes" id="UP000231637"/>
    </source>
</evidence>
<keyword evidence="1" id="KW-0802">TPR repeat</keyword>
<reference evidence="3 4" key="1">
    <citation type="submission" date="2016-12" db="EMBL/GenBank/DDBJ databases">
        <title>Isolation and genomic insights into novel planktonic Zetaproteobacteria from stratified waters of the Chesapeake Bay.</title>
        <authorList>
            <person name="McAllister S.M."/>
            <person name="Kato S."/>
            <person name="Chan C.S."/>
            <person name="Chiu B.K."/>
            <person name="Field E.K."/>
        </authorList>
    </citation>
    <scope>NUCLEOTIDE SEQUENCE [LARGE SCALE GENOMIC DNA]</scope>
    <source>
        <strain evidence="3 4">CP-8</strain>
    </source>
</reference>
<organism evidence="3 4">
    <name type="scientific">Mariprofundus ferrinatatus</name>
    <dbReference type="NCBI Taxonomy" id="1921087"/>
    <lineage>
        <taxon>Bacteria</taxon>
        <taxon>Pseudomonadati</taxon>
        <taxon>Pseudomonadota</taxon>
        <taxon>Candidatius Mariprofundia</taxon>
        <taxon>Mariprofundales</taxon>
        <taxon>Mariprofundaceae</taxon>
        <taxon>Mariprofundus</taxon>
    </lineage>
</organism>
<keyword evidence="4" id="KW-1185">Reference proteome</keyword>
<evidence type="ECO:0000256" key="1">
    <source>
        <dbReference type="PROSITE-ProRule" id="PRU00339"/>
    </source>
</evidence>
<feature type="repeat" description="TPR" evidence="1">
    <location>
        <begin position="308"/>
        <end position="341"/>
    </location>
</feature>
<dbReference type="InterPro" id="IPR019734">
    <property type="entry name" value="TPR_rpt"/>
</dbReference>
<sequence>MLKRILITALLTLFVTACVKNGPGIDTGVSFPLLNSYASIKRDFERGLIMQARERVLELDKEHRDYAAAHKLLDQKIEPARRRIFVHYLRSARQFEKEQKWHAAMDAYGKAKDVTIKPEQMEQKRVEMETRMRQLRLDRLLRQRREEDATWMQNLAAYDPPKGLDSEDEVFLRQRKIFNQLLDERADDAYDEARRYLREDRPEIAYVEIESHLRLQPNSDSGKSLMAEIRQKLPAELKLEPEATAKKSMVVVKRVSAYKTVTASQISDAIQEGRLMEARQLLQRYRRSGGQGAAKLASQLDRRIAARAQQLFEQGSEAFQKEELDKAIAFWRDAVTLMPGQSEYAEALHRARQLKERLNLLRSQKDNDPIPDVE</sequence>
<dbReference type="KEGG" id="mfn:Ga0123462_0320"/>
<dbReference type="Proteomes" id="UP000231637">
    <property type="component" value="Chromosome"/>
</dbReference>
<evidence type="ECO:0000256" key="2">
    <source>
        <dbReference type="SAM" id="SignalP"/>
    </source>
</evidence>
<keyword evidence="2" id="KW-0732">Signal</keyword>
<accession>A0A2K8L1K3</accession>
<dbReference type="AlphaFoldDB" id="A0A2K8L1K3"/>